<feature type="transmembrane region" description="Helical" evidence="1">
    <location>
        <begin position="38"/>
        <end position="60"/>
    </location>
</feature>
<dbReference type="VEuPathDB" id="VectorBase:GPPI016063"/>
<sequence length="106" mass="11568">MAEASNLLKQGCACAMSKAGVTVLPSRQRLFKTNCYEAAVAATATIGGLLLAALMPPLFFRSQCQCYASNKIKVKFVIAAVCWLALPFGLCRNLLYTVAWSVRYRL</sequence>
<organism evidence="2 3">
    <name type="scientific">Glossina palpalis gambiensis</name>
    <dbReference type="NCBI Taxonomy" id="67801"/>
    <lineage>
        <taxon>Eukaryota</taxon>
        <taxon>Metazoa</taxon>
        <taxon>Ecdysozoa</taxon>
        <taxon>Arthropoda</taxon>
        <taxon>Hexapoda</taxon>
        <taxon>Insecta</taxon>
        <taxon>Pterygota</taxon>
        <taxon>Neoptera</taxon>
        <taxon>Endopterygota</taxon>
        <taxon>Diptera</taxon>
        <taxon>Brachycera</taxon>
        <taxon>Muscomorpha</taxon>
        <taxon>Hippoboscoidea</taxon>
        <taxon>Glossinidae</taxon>
        <taxon>Glossina</taxon>
    </lineage>
</organism>
<dbReference type="Proteomes" id="UP000092460">
    <property type="component" value="Unassembled WGS sequence"/>
</dbReference>
<reference evidence="2" key="2">
    <citation type="submission" date="2020-05" db="UniProtKB">
        <authorList>
            <consortium name="EnsemblMetazoa"/>
        </authorList>
    </citation>
    <scope>IDENTIFICATION</scope>
    <source>
        <strain evidence="2">IAEA</strain>
    </source>
</reference>
<accession>A0A1B0B1S9</accession>
<keyword evidence="1" id="KW-1133">Transmembrane helix</keyword>
<dbReference type="EMBL" id="JXJN01007279">
    <property type="status" value="NOT_ANNOTATED_CDS"/>
    <property type="molecule type" value="Genomic_DNA"/>
</dbReference>
<keyword evidence="3" id="KW-1185">Reference proteome</keyword>
<evidence type="ECO:0000256" key="1">
    <source>
        <dbReference type="SAM" id="Phobius"/>
    </source>
</evidence>
<evidence type="ECO:0000313" key="2">
    <source>
        <dbReference type="EnsemblMetazoa" id="GPPI016063-PA"/>
    </source>
</evidence>
<reference evidence="3" key="1">
    <citation type="submission" date="2015-01" db="EMBL/GenBank/DDBJ databases">
        <authorList>
            <person name="Aksoy S."/>
            <person name="Warren W."/>
            <person name="Wilson R.K."/>
        </authorList>
    </citation>
    <scope>NUCLEOTIDE SEQUENCE [LARGE SCALE GENOMIC DNA]</scope>
    <source>
        <strain evidence="3">IAEA</strain>
    </source>
</reference>
<feature type="transmembrane region" description="Helical" evidence="1">
    <location>
        <begin position="72"/>
        <end position="90"/>
    </location>
</feature>
<keyword evidence="1" id="KW-0472">Membrane</keyword>
<dbReference type="EnsemblMetazoa" id="GPPI016063-RA">
    <property type="protein sequence ID" value="GPPI016063-PA"/>
    <property type="gene ID" value="GPPI016063"/>
</dbReference>
<evidence type="ECO:0000313" key="3">
    <source>
        <dbReference type="Proteomes" id="UP000092460"/>
    </source>
</evidence>
<name>A0A1B0B1S9_9MUSC</name>
<dbReference type="EMBL" id="JXJN01007278">
    <property type="status" value="NOT_ANNOTATED_CDS"/>
    <property type="molecule type" value="Genomic_DNA"/>
</dbReference>
<protein>
    <submittedName>
        <fullName evidence="2">Uncharacterized protein</fullName>
    </submittedName>
</protein>
<proteinExistence type="predicted"/>
<keyword evidence="1" id="KW-0812">Transmembrane</keyword>
<dbReference type="AlphaFoldDB" id="A0A1B0B1S9"/>